<dbReference type="InterPro" id="IPR004860">
    <property type="entry name" value="LAGLIDADG_dom"/>
</dbReference>
<dbReference type="RefSeq" id="YP_009059681.1">
    <property type="nucleotide sequence ID" value="NC_024944.1"/>
</dbReference>
<proteinExistence type="predicted"/>
<sequence length="182" mass="21091">MLGNANIEKDGNGSRFAFYQEKINGEHLLRIHTFLANRGYCLQNKPQIYTRLIKGGKVRSIYRFKTFTYSSFNFIYELFYINNKKVVPYNIVDYLSPLALAIWIMDEGGKISSGLKIATNSYTLQEVKFLCKILNDKFGFDARLQSAGVLNQYVIYIPKKSIKLLVELVKPYFHSSIIYKLK</sequence>
<feature type="domain" description="Homing endonuclease LAGLIDADG" evidence="1">
    <location>
        <begin position="1"/>
        <end position="164"/>
    </location>
</feature>
<dbReference type="Gene3D" id="3.10.28.10">
    <property type="entry name" value="Homing endonucleases"/>
    <property type="match status" value="2"/>
</dbReference>
<keyword evidence="2" id="KW-0378">Hydrolase</keyword>
<dbReference type="GeneID" id="20466182"/>
<dbReference type="GO" id="GO:0004519">
    <property type="term" value="F:endonuclease activity"/>
    <property type="evidence" value="ECO:0007669"/>
    <property type="project" value="UniProtKB-KW"/>
</dbReference>
<keyword evidence="2" id="KW-0496">Mitochondrion</keyword>
<dbReference type="SUPFAM" id="SSF55608">
    <property type="entry name" value="Homing endonucleases"/>
    <property type="match status" value="1"/>
</dbReference>
<evidence type="ECO:0000259" key="1">
    <source>
        <dbReference type="Pfam" id="PF03161"/>
    </source>
</evidence>
<dbReference type="AlphaFoldDB" id="A0A088S6D3"/>
<dbReference type="Pfam" id="PF03161">
    <property type="entry name" value="LAGLIDADG_2"/>
    <property type="match status" value="1"/>
</dbReference>
<organism evidence="2">
    <name type="scientific">Parasitella parasitica</name>
    <dbReference type="NCBI Taxonomy" id="35722"/>
    <lineage>
        <taxon>Eukaryota</taxon>
        <taxon>Fungi</taxon>
        <taxon>Fungi incertae sedis</taxon>
        <taxon>Mucoromycota</taxon>
        <taxon>Mucoromycotina</taxon>
        <taxon>Mucoromycetes</taxon>
        <taxon>Mucorales</taxon>
        <taxon>Mucorineae</taxon>
        <taxon>Mucoraceae</taxon>
        <taxon>Parasitella</taxon>
    </lineage>
</organism>
<dbReference type="EMBL" id="KM382275">
    <property type="protein sequence ID" value="AIO05731.1"/>
    <property type="molecule type" value="Genomic_DNA"/>
</dbReference>
<dbReference type="InterPro" id="IPR027434">
    <property type="entry name" value="Homing_endonucl"/>
</dbReference>
<reference evidence="2" key="1">
    <citation type="submission" date="2014-08" db="EMBL/GenBank/DDBJ databases">
        <title>Complete mtDNA Sequence of the Mucoralean Fusion Parasite Parasitella parasitica.</title>
        <authorList>
            <person name="Ellenberger S."/>
            <person name="Burmester A."/>
            <person name="Wostemeyer J."/>
        </authorList>
    </citation>
    <scope>NUCLEOTIDE SEQUENCE</scope>
    <source>
        <strain evidence="2">CBS 412.66</strain>
    </source>
</reference>
<protein>
    <submittedName>
        <fullName evidence="2">LAGLIDADG endonuclease</fullName>
    </submittedName>
</protein>
<accession>A0A088S6D3</accession>
<geneLocation type="mitochondrion" evidence="2"/>
<name>A0A088S6D3_9FUNG</name>
<gene>
    <name evidence="2" type="primary">orf41</name>
</gene>
<keyword evidence="2" id="KW-0255">Endonuclease</keyword>
<evidence type="ECO:0000313" key="2">
    <source>
        <dbReference type="EMBL" id="AIO05731.1"/>
    </source>
</evidence>
<keyword evidence="2" id="KW-0540">Nuclease</keyword>